<proteinExistence type="predicted"/>
<organism evidence="4 5">
    <name type="scientific">Candidatus Thiodiazotropha endolucinida</name>
    <dbReference type="NCBI Taxonomy" id="1655433"/>
    <lineage>
        <taxon>Bacteria</taxon>
        <taxon>Pseudomonadati</taxon>
        <taxon>Pseudomonadota</taxon>
        <taxon>Gammaproteobacteria</taxon>
        <taxon>Chromatiales</taxon>
        <taxon>Sedimenticolaceae</taxon>
        <taxon>Candidatus Thiodiazotropha</taxon>
    </lineage>
</organism>
<dbReference type="RefSeq" id="WP_069127111.1">
    <property type="nucleotide sequence ID" value="NZ_MARB01000022.1"/>
</dbReference>
<keyword evidence="2 4" id="KW-0067">ATP-binding</keyword>
<dbReference type="InterPro" id="IPR003593">
    <property type="entry name" value="AAA+_ATPase"/>
</dbReference>
<dbReference type="PROSITE" id="PS50893">
    <property type="entry name" value="ABC_TRANSPORTER_2"/>
    <property type="match status" value="1"/>
</dbReference>
<protein>
    <submittedName>
        <fullName evidence="4">ABC transporter ATP-binding protein</fullName>
    </submittedName>
</protein>
<dbReference type="GO" id="GO:0005524">
    <property type="term" value="F:ATP binding"/>
    <property type="evidence" value="ECO:0007669"/>
    <property type="project" value="UniProtKB-KW"/>
</dbReference>
<dbReference type="InterPro" id="IPR003439">
    <property type="entry name" value="ABC_transporter-like_ATP-bd"/>
</dbReference>
<comment type="caution">
    <text evidence="4">The sequence shown here is derived from an EMBL/GenBank/DDBJ whole genome shotgun (WGS) entry which is preliminary data.</text>
</comment>
<sequence length="245" mass="27035">MSAAALALKGVSFSYTKRQVLDDVSFTLEPGEFCVLLGINGAGKTTLFSLITRLFVSRGGAIDIYGYDLHSQTRKALAQLGVVFQQPTLDLDLSLMQNLRYHCALQGLDSGELKARMQTVLDEIELGDRADDKVRALSGGQRRRVELVRALLHQPRLLLADEPTVGLDIHSRQAILQQVRKRCREDGIGVLWATHLVDEVETEDRLVVLHDGKVLAHGSARQIMQETGTDSVKQAFNSLTRSDAS</sequence>
<dbReference type="OrthoDB" id="9781337at2"/>
<dbReference type="SUPFAM" id="SSF52540">
    <property type="entry name" value="P-loop containing nucleoside triphosphate hydrolases"/>
    <property type="match status" value="1"/>
</dbReference>
<dbReference type="Proteomes" id="UP000094769">
    <property type="component" value="Unassembled WGS sequence"/>
</dbReference>
<evidence type="ECO:0000313" key="4">
    <source>
        <dbReference type="EMBL" id="ODJ86447.1"/>
    </source>
</evidence>
<evidence type="ECO:0000259" key="3">
    <source>
        <dbReference type="PROSITE" id="PS50893"/>
    </source>
</evidence>
<feature type="domain" description="ABC transporter" evidence="3">
    <location>
        <begin position="6"/>
        <end position="236"/>
    </location>
</feature>
<dbReference type="Pfam" id="PF00005">
    <property type="entry name" value="ABC_tran"/>
    <property type="match status" value="1"/>
</dbReference>
<evidence type="ECO:0000256" key="2">
    <source>
        <dbReference type="ARBA" id="ARBA00022840"/>
    </source>
</evidence>
<evidence type="ECO:0000256" key="1">
    <source>
        <dbReference type="ARBA" id="ARBA00022741"/>
    </source>
</evidence>
<keyword evidence="5" id="KW-1185">Reference proteome</keyword>
<dbReference type="EMBL" id="MARB01000022">
    <property type="protein sequence ID" value="ODJ86447.1"/>
    <property type="molecule type" value="Genomic_DNA"/>
</dbReference>
<dbReference type="InterPro" id="IPR017871">
    <property type="entry name" value="ABC_transporter-like_CS"/>
</dbReference>
<dbReference type="PROSITE" id="PS00211">
    <property type="entry name" value="ABC_TRANSPORTER_1"/>
    <property type="match status" value="1"/>
</dbReference>
<dbReference type="InterPro" id="IPR027417">
    <property type="entry name" value="P-loop_NTPase"/>
</dbReference>
<gene>
    <name evidence="4" type="ORF">CODIS_33660</name>
</gene>
<reference evidence="4 5" key="1">
    <citation type="submission" date="2016-06" db="EMBL/GenBank/DDBJ databases">
        <title>Genome sequence of endosymbiont of Candidatus Endolucinida thiodiazotropha.</title>
        <authorList>
            <person name="Poehlein A."/>
            <person name="Koenig S."/>
            <person name="Heiden S.E."/>
            <person name="Thuermer A."/>
            <person name="Voget S."/>
            <person name="Daniel R."/>
            <person name="Markert S."/>
            <person name="Gros O."/>
            <person name="Schweder T."/>
        </authorList>
    </citation>
    <scope>NUCLEOTIDE SEQUENCE [LARGE SCALE GENOMIC DNA]</scope>
    <source>
        <strain evidence="4 5">COS</strain>
    </source>
</reference>
<dbReference type="GO" id="GO:0016887">
    <property type="term" value="F:ATP hydrolysis activity"/>
    <property type="evidence" value="ECO:0007669"/>
    <property type="project" value="InterPro"/>
</dbReference>
<dbReference type="NCBIfam" id="TIGR03864">
    <property type="entry name" value="PQQ_ABC_ATP"/>
    <property type="match status" value="1"/>
</dbReference>
<dbReference type="Gene3D" id="3.40.50.300">
    <property type="entry name" value="P-loop containing nucleotide triphosphate hydrolases"/>
    <property type="match status" value="1"/>
</dbReference>
<dbReference type="PANTHER" id="PTHR43582">
    <property type="entry name" value="LINEARMYCIN RESISTANCE ATP-BINDING PROTEIN LNRL"/>
    <property type="match status" value="1"/>
</dbReference>
<dbReference type="PANTHER" id="PTHR43582:SF5">
    <property type="entry name" value="ABC TRANSPORTER"/>
    <property type="match status" value="1"/>
</dbReference>
<evidence type="ECO:0000313" key="5">
    <source>
        <dbReference type="Proteomes" id="UP000094769"/>
    </source>
</evidence>
<dbReference type="InterPro" id="IPR022467">
    <property type="entry name" value="ABC_transprt_ATP-bd_su_PQQ"/>
</dbReference>
<accession>A0A7Z0VIW1</accession>
<dbReference type="AlphaFoldDB" id="A0A7Z0VIW1"/>
<keyword evidence="1" id="KW-0547">Nucleotide-binding</keyword>
<name>A0A7Z0VIW1_9GAMM</name>
<dbReference type="SMART" id="SM00382">
    <property type="entry name" value="AAA"/>
    <property type="match status" value="1"/>
</dbReference>